<reference evidence="1" key="1">
    <citation type="submission" date="2022-11" db="EMBL/GenBank/DDBJ databases">
        <title>Parathalassolutuus dongxingensis gen. nov., sp. nov., a novel member of family Oceanospirillaceae isolated from a coastal shrimp pond in Guangxi, China.</title>
        <authorList>
            <person name="Chen H."/>
        </authorList>
    </citation>
    <scope>NUCLEOTIDE SEQUENCE</scope>
    <source>
        <strain evidence="1">G-43</strain>
    </source>
</reference>
<dbReference type="Proteomes" id="UP001150830">
    <property type="component" value="Unassembled WGS sequence"/>
</dbReference>
<organism evidence="1 2">
    <name type="scientific">Parathalassolituus penaei</name>
    <dbReference type="NCBI Taxonomy" id="2997323"/>
    <lineage>
        <taxon>Bacteria</taxon>
        <taxon>Pseudomonadati</taxon>
        <taxon>Pseudomonadota</taxon>
        <taxon>Gammaproteobacteria</taxon>
        <taxon>Oceanospirillales</taxon>
        <taxon>Oceanospirillaceae</taxon>
        <taxon>Parathalassolituus</taxon>
    </lineage>
</organism>
<dbReference type="PANTHER" id="PTHR15364">
    <property type="entry name" value="2'-DEOXYNUCLEOSIDE 5'-PHOSPHATE N-HYDROLASE 1"/>
    <property type="match status" value="1"/>
</dbReference>
<protein>
    <submittedName>
        <fullName evidence="1">Nucleoside 2-deoxyribosyltransferase</fullName>
    </submittedName>
</protein>
<dbReference type="AlphaFoldDB" id="A0A9X3EFA5"/>
<dbReference type="GO" id="GO:0070694">
    <property type="term" value="F:5-hydroxymethyl-dUMP N-hydrolase activity"/>
    <property type="evidence" value="ECO:0007669"/>
    <property type="project" value="TreeGrafter"/>
</dbReference>
<dbReference type="Pfam" id="PF05014">
    <property type="entry name" value="Nuc_deoxyrib_tr"/>
    <property type="match status" value="1"/>
</dbReference>
<dbReference type="SUPFAM" id="SSF52309">
    <property type="entry name" value="N-(deoxy)ribosyltransferase-like"/>
    <property type="match status" value="1"/>
</dbReference>
<dbReference type="EMBL" id="JAPNOA010000039">
    <property type="protein sequence ID" value="MCY0966180.1"/>
    <property type="molecule type" value="Genomic_DNA"/>
</dbReference>
<gene>
    <name evidence="1" type="ORF">OUO13_13380</name>
</gene>
<dbReference type="GO" id="GO:0009159">
    <property type="term" value="P:deoxyribonucleoside monophosphate catabolic process"/>
    <property type="evidence" value="ECO:0007669"/>
    <property type="project" value="TreeGrafter"/>
</dbReference>
<evidence type="ECO:0000313" key="1">
    <source>
        <dbReference type="EMBL" id="MCY0966180.1"/>
    </source>
</evidence>
<dbReference type="Gene3D" id="3.40.50.450">
    <property type="match status" value="1"/>
</dbReference>
<evidence type="ECO:0000313" key="2">
    <source>
        <dbReference type="Proteomes" id="UP001150830"/>
    </source>
</evidence>
<sequence length="201" mass="21585">MNQLTKPLSIYLAGPEVFLPDAVAIGDAKRALCHQYGFAGLYPLDNEVQGSSPQSLGFAISAANEALIREADIVVANLTPFRGPSADVGTVYELGLARGLGKRIAGYSHDPRLYTQRSWEQCGDPQQPFTPGSVRDRDGLAIEEFGLHDNLMIEGGILLSGGLFLCAGVDETIVSGPDLHRLDLFEQVLQQLAAARDNGTF</sequence>
<keyword evidence="2" id="KW-1185">Reference proteome</keyword>
<accession>A0A9X3EFA5</accession>
<dbReference type="RefSeq" id="WP_283174391.1">
    <property type="nucleotide sequence ID" value="NZ_JAPNOA010000039.1"/>
</dbReference>
<comment type="caution">
    <text evidence="1">The sequence shown here is derived from an EMBL/GenBank/DDBJ whole genome shotgun (WGS) entry which is preliminary data.</text>
</comment>
<dbReference type="PANTHER" id="PTHR15364:SF0">
    <property type="entry name" value="2'-DEOXYNUCLEOSIDE 5'-PHOSPHATE N-HYDROLASE 1"/>
    <property type="match status" value="1"/>
</dbReference>
<dbReference type="InterPro" id="IPR007710">
    <property type="entry name" value="Nucleoside_deoxyribTrfase"/>
</dbReference>
<dbReference type="InterPro" id="IPR051239">
    <property type="entry name" value="2'-dNMP_N-hydrolase"/>
</dbReference>
<proteinExistence type="predicted"/>
<name>A0A9X3EFA5_9GAMM</name>